<dbReference type="Pfam" id="PF01835">
    <property type="entry name" value="MG2"/>
    <property type="match status" value="1"/>
</dbReference>
<dbReference type="Gene3D" id="2.60.40.1930">
    <property type="match status" value="1"/>
</dbReference>
<evidence type="ECO:0000313" key="3">
    <source>
        <dbReference type="EMBL" id="SVB96182.1"/>
    </source>
</evidence>
<sequence length="449" mass="51140">RGLEGQDVSRWVIIEQKSGNAYMPVKFEYDSEVHWRRITLSGPFSLNLPYRVRIKAGLPSRLGLKLSEQWERTVRFEPLPGRVYLADTATSQAEHGNRSFEFVSVNTQSVRLRVKRVDPAQDFRVIQSYYRDYLGRGDFRWSGYRWKKQVSQSLSYDLVPGQEVLSKVYSVKGKTDEAVKREFEWDDILSDASPGTLFVNIESMGVDHSATSVQSLIQLTDIGVFWKESGSSKFFHTFSLQTGKPIGGAQLKIITETGQQLAHEKLDPAGNLSLKTPTSRETAWIEVSAGNDRHILQLGTGFAMMPLWGYDINHWSHWREKEKLHLFTDRLVYQPGETVFLKGHARMWEDGGLKVPEVQEYDVRVTGPRRRVYHRQTIELNESGSLDLALDLPVGVHGGFEIQVGSERVYIDALEYEPATFNVKLDGVRKFGAEQAVEVPVRAGYYFGK</sequence>
<dbReference type="PANTHER" id="PTHR40094">
    <property type="entry name" value="ALPHA-2-MACROGLOBULIN HOMOLOG"/>
    <property type="match status" value="1"/>
</dbReference>
<evidence type="ECO:0000259" key="2">
    <source>
        <dbReference type="Pfam" id="PF11974"/>
    </source>
</evidence>
<evidence type="ECO:0000259" key="1">
    <source>
        <dbReference type="Pfam" id="PF01835"/>
    </source>
</evidence>
<dbReference type="GO" id="GO:0004866">
    <property type="term" value="F:endopeptidase inhibitor activity"/>
    <property type="evidence" value="ECO:0007669"/>
    <property type="project" value="InterPro"/>
</dbReference>
<dbReference type="EMBL" id="UINC01065975">
    <property type="protein sequence ID" value="SVB96182.1"/>
    <property type="molecule type" value="Genomic_DNA"/>
</dbReference>
<dbReference type="InterPro" id="IPR002890">
    <property type="entry name" value="MG2"/>
</dbReference>
<dbReference type="InterPro" id="IPR051802">
    <property type="entry name" value="YfhM-like"/>
</dbReference>
<feature type="non-terminal residue" evidence="3">
    <location>
        <position position="1"/>
    </location>
</feature>
<feature type="domain" description="Alpha-2-macroglobulin MG3" evidence="2">
    <location>
        <begin position="219"/>
        <end position="312"/>
    </location>
</feature>
<name>A0A382IA68_9ZZZZ</name>
<dbReference type="PANTHER" id="PTHR40094:SF1">
    <property type="entry name" value="UBIQUITIN DOMAIN-CONTAINING PROTEIN"/>
    <property type="match status" value="1"/>
</dbReference>
<reference evidence="3" key="1">
    <citation type="submission" date="2018-05" db="EMBL/GenBank/DDBJ databases">
        <authorList>
            <person name="Lanie J.A."/>
            <person name="Ng W.-L."/>
            <person name="Kazmierczak K.M."/>
            <person name="Andrzejewski T.M."/>
            <person name="Davidsen T.M."/>
            <person name="Wayne K.J."/>
            <person name="Tettelin H."/>
            <person name="Glass J.I."/>
            <person name="Rusch D."/>
            <person name="Podicherti R."/>
            <person name="Tsui H.-C.T."/>
            <person name="Winkler M.E."/>
        </authorList>
    </citation>
    <scope>NUCLEOTIDE SEQUENCE</scope>
</reference>
<dbReference type="InterPro" id="IPR021868">
    <property type="entry name" value="Alpha_2_Macroglob_MG3"/>
</dbReference>
<dbReference type="Pfam" id="PF11974">
    <property type="entry name" value="bMG3"/>
    <property type="match status" value="1"/>
</dbReference>
<dbReference type="AlphaFoldDB" id="A0A382IA68"/>
<gene>
    <name evidence="3" type="ORF">METZ01_LOCUS249036</name>
</gene>
<protein>
    <submittedName>
        <fullName evidence="3">Uncharacterized protein</fullName>
    </submittedName>
</protein>
<proteinExistence type="predicted"/>
<organism evidence="3">
    <name type="scientific">marine metagenome</name>
    <dbReference type="NCBI Taxonomy" id="408172"/>
    <lineage>
        <taxon>unclassified sequences</taxon>
        <taxon>metagenomes</taxon>
        <taxon>ecological metagenomes</taxon>
    </lineage>
</organism>
<accession>A0A382IA68</accession>
<feature type="non-terminal residue" evidence="3">
    <location>
        <position position="449"/>
    </location>
</feature>
<feature type="domain" description="Macroglobulin" evidence="1">
    <location>
        <begin position="323"/>
        <end position="404"/>
    </location>
</feature>